<evidence type="ECO:0000256" key="1">
    <source>
        <dbReference type="SAM" id="Coils"/>
    </source>
</evidence>
<name>A0A1A9AC83_PLAOA</name>
<reference evidence="5 6" key="2">
    <citation type="submission" date="2016-05" db="EMBL/GenBank/DDBJ databases">
        <authorList>
            <person name="Naeem Raeece"/>
        </authorList>
    </citation>
    <scope>NUCLEOTIDE SEQUENCE [LARGE SCALE GENOMIC DNA]</scope>
</reference>
<feature type="coiled-coil region" evidence="1">
    <location>
        <begin position="158"/>
        <end position="185"/>
    </location>
</feature>
<gene>
    <name evidence="4" type="ORF">POVWA1_065800</name>
    <name evidence="3" type="ORF">POVWA2_062470</name>
</gene>
<evidence type="ECO:0000313" key="4">
    <source>
        <dbReference type="EMBL" id="SBT54118.1"/>
    </source>
</evidence>
<dbReference type="Proteomes" id="UP000078550">
    <property type="component" value="Unassembled WGS sequence"/>
</dbReference>
<evidence type="ECO:0000313" key="6">
    <source>
        <dbReference type="Proteomes" id="UP000078555"/>
    </source>
</evidence>
<protein>
    <submittedName>
        <fullName evidence="4">PIR Superfamily Protein</fullName>
    </submittedName>
</protein>
<accession>A0A1A9AC83</accession>
<dbReference type="EMBL" id="FLRE01000231">
    <property type="protein sequence ID" value="SBT51592.1"/>
    <property type="molecule type" value="Genomic_DNA"/>
</dbReference>
<organism evidence="4 6">
    <name type="scientific">Plasmodium ovale wallikeri</name>
    <dbReference type="NCBI Taxonomy" id="864142"/>
    <lineage>
        <taxon>Eukaryota</taxon>
        <taxon>Sar</taxon>
        <taxon>Alveolata</taxon>
        <taxon>Apicomplexa</taxon>
        <taxon>Aconoidasida</taxon>
        <taxon>Haemosporida</taxon>
        <taxon>Plasmodiidae</taxon>
        <taxon>Plasmodium</taxon>
        <taxon>Plasmodium (Plasmodium)</taxon>
    </lineage>
</organism>
<evidence type="ECO:0000256" key="2">
    <source>
        <dbReference type="SAM" id="Phobius"/>
    </source>
</evidence>
<sequence length="341" mass="39798">MSQNIQLNDLPSKKFDALKKGIDYDILQRYKKNETSIEQIDHWINEFKSKIKLYLTEQFMRELNKTDKGCKDFNYIIEQIRQKIYSLVKGPVEQLMFKEKIKDWRENYFRSYAGIICKEGDIYVKTQLKDLYDFCEDYIFVKEKLIEIKKSDKCQIIIDDIYKRKDELKTNQEILERQINRIKIRDIPCSPKILDENFSFFNCTFDSRPPFESGVYIERVNHVGSAESSKVLRTPLASSLQHSADGSSRSLFVTGGSEANSDSSSNAAGLVSLPIFGVLALFFFIYKYTPLGSKFHAYFRNKDNIFIYHDNESTEQVLSNTSNSSEIYSENVEYNVSYQTS</sequence>
<keyword evidence="1" id="KW-0175">Coiled coil</keyword>
<keyword evidence="2" id="KW-1133">Transmembrane helix</keyword>
<dbReference type="InterPro" id="IPR008780">
    <property type="entry name" value="Plasmodium_Vir"/>
</dbReference>
<evidence type="ECO:0000313" key="3">
    <source>
        <dbReference type="EMBL" id="SBT51592.1"/>
    </source>
</evidence>
<dbReference type="EMBL" id="FLRD01000470">
    <property type="protein sequence ID" value="SBT54118.1"/>
    <property type="molecule type" value="Genomic_DNA"/>
</dbReference>
<dbReference type="Pfam" id="PF05795">
    <property type="entry name" value="Plasmodium_Vir"/>
    <property type="match status" value="1"/>
</dbReference>
<evidence type="ECO:0000313" key="5">
    <source>
        <dbReference type="Proteomes" id="UP000078550"/>
    </source>
</evidence>
<dbReference type="Proteomes" id="UP000078555">
    <property type="component" value="Unassembled WGS sequence"/>
</dbReference>
<dbReference type="AlphaFoldDB" id="A0A1A9AC83"/>
<keyword evidence="6" id="KW-1185">Reference proteome</keyword>
<keyword evidence="2" id="KW-0812">Transmembrane</keyword>
<feature type="transmembrane region" description="Helical" evidence="2">
    <location>
        <begin position="267"/>
        <end position="286"/>
    </location>
</feature>
<proteinExistence type="predicted"/>
<reference evidence="4" key="1">
    <citation type="submission" date="2016-05" db="EMBL/GenBank/DDBJ databases">
        <authorList>
            <person name="Lavstsen T."/>
            <person name="Jespersen J.S."/>
        </authorList>
    </citation>
    <scope>NUCLEOTIDE SEQUENCE [LARGE SCALE GENOMIC DNA]</scope>
</reference>
<keyword evidence="2" id="KW-0472">Membrane</keyword>